<name>A2FZ89_TRIV3</name>
<dbReference type="KEGG" id="tva:4747457"/>
<accession>A2FZ89</accession>
<dbReference type="SMR" id="A2FZ89"/>
<feature type="coiled-coil region" evidence="1">
    <location>
        <begin position="95"/>
        <end position="122"/>
    </location>
</feature>
<dbReference type="VEuPathDB" id="TrichDB:TVAG_438900"/>
<evidence type="ECO:0000313" key="2">
    <source>
        <dbReference type="EMBL" id="EAX89778.1"/>
    </source>
</evidence>
<keyword evidence="1" id="KW-0175">Coiled coil</keyword>
<sequence length="131" mass="15084">MEAESFQYSVINPQLAAYNDSPEYQHYIRTMGNPNLKMALDSQAKKAYENQIKIDQGACSSRATPYVDAYRSIKNIEEIGTSSMIFQYCLALRSSETLDNEIKKEEQLNEQLQKEYEELIKSCKLNNIPID</sequence>
<keyword evidence="3" id="KW-1185">Reference proteome</keyword>
<reference evidence="2" key="2">
    <citation type="journal article" date="2007" name="Science">
        <title>Draft genome sequence of the sexually transmitted pathogen Trichomonas vaginalis.</title>
        <authorList>
            <person name="Carlton J.M."/>
            <person name="Hirt R.P."/>
            <person name="Silva J.C."/>
            <person name="Delcher A.L."/>
            <person name="Schatz M."/>
            <person name="Zhao Q."/>
            <person name="Wortman J.R."/>
            <person name="Bidwell S.L."/>
            <person name="Alsmark U.C.M."/>
            <person name="Besteiro S."/>
            <person name="Sicheritz-Ponten T."/>
            <person name="Noel C.J."/>
            <person name="Dacks J.B."/>
            <person name="Foster P.G."/>
            <person name="Simillion C."/>
            <person name="Van de Peer Y."/>
            <person name="Miranda-Saavedra D."/>
            <person name="Barton G.J."/>
            <person name="Westrop G.D."/>
            <person name="Mueller S."/>
            <person name="Dessi D."/>
            <person name="Fiori P.L."/>
            <person name="Ren Q."/>
            <person name="Paulsen I."/>
            <person name="Zhang H."/>
            <person name="Bastida-Corcuera F.D."/>
            <person name="Simoes-Barbosa A."/>
            <person name="Brown M.T."/>
            <person name="Hayes R.D."/>
            <person name="Mukherjee M."/>
            <person name="Okumura C.Y."/>
            <person name="Schneider R."/>
            <person name="Smith A.J."/>
            <person name="Vanacova S."/>
            <person name="Villalvazo M."/>
            <person name="Haas B.J."/>
            <person name="Pertea M."/>
            <person name="Feldblyum T.V."/>
            <person name="Utterback T.R."/>
            <person name="Shu C.L."/>
            <person name="Osoegawa K."/>
            <person name="de Jong P.J."/>
            <person name="Hrdy I."/>
            <person name="Horvathova L."/>
            <person name="Zubacova Z."/>
            <person name="Dolezal P."/>
            <person name="Malik S.B."/>
            <person name="Logsdon J.M. Jr."/>
            <person name="Henze K."/>
            <person name="Gupta A."/>
            <person name="Wang C.C."/>
            <person name="Dunne R.L."/>
            <person name="Upcroft J.A."/>
            <person name="Upcroft P."/>
            <person name="White O."/>
            <person name="Salzberg S.L."/>
            <person name="Tang P."/>
            <person name="Chiu C.-H."/>
            <person name="Lee Y.-S."/>
            <person name="Embley T.M."/>
            <person name="Coombs G.H."/>
            <person name="Mottram J.C."/>
            <person name="Tachezy J."/>
            <person name="Fraser-Liggett C.M."/>
            <person name="Johnson P.J."/>
        </authorList>
    </citation>
    <scope>NUCLEOTIDE SEQUENCE [LARGE SCALE GENOMIC DNA]</scope>
    <source>
        <strain evidence="2">G3</strain>
    </source>
</reference>
<dbReference type="RefSeq" id="XP_001302708.1">
    <property type="nucleotide sequence ID" value="XM_001302707.1"/>
</dbReference>
<dbReference type="Proteomes" id="UP000001542">
    <property type="component" value="Unassembled WGS sequence"/>
</dbReference>
<dbReference type="AlphaFoldDB" id="A2FZ89"/>
<dbReference type="EMBL" id="DS114167">
    <property type="protein sequence ID" value="EAX89778.1"/>
    <property type="molecule type" value="Genomic_DNA"/>
</dbReference>
<proteinExistence type="predicted"/>
<reference evidence="2" key="1">
    <citation type="submission" date="2006-10" db="EMBL/GenBank/DDBJ databases">
        <authorList>
            <person name="Amadeo P."/>
            <person name="Zhao Q."/>
            <person name="Wortman J."/>
            <person name="Fraser-Liggett C."/>
            <person name="Carlton J."/>
        </authorList>
    </citation>
    <scope>NUCLEOTIDE SEQUENCE</scope>
    <source>
        <strain evidence="2">G3</strain>
    </source>
</reference>
<protein>
    <submittedName>
        <fullName evidence="2">Uncharacterized protein</fullName>
    </submittedName>
</protein>
<evidence type="ECO:0000313" key="3">
    <source>
        <dbReference type="Proteomes" id="UP000001542"/>
    </source>
</evidence>
<organism evidence="2 3">
    <name type="scientific">Trichomonas vaginalis (strain ATCC PRA-98 / G3)</name>
    <dbReference type="NCBI Taxonomy" id="412133"/>
    <lineage>
        <taxon>Eukaryota</taxon>
        <taxon>Metamonada</taxon>
        <taxon>Parabasalia</taxon>
        <taxon>Trichomonadida</taxon>
        <taxon>Trichomonadidae</taxon>
        <taxon>Trichomonas</taxon>
    </lineage>
</organism>
<gene>
    <name evidence="2" type="ORF">TVAG_438900</name>
</gene>
<dbReference type="VEuPathDB" id="TrichDB:TVAGG3_1040630"/>
<dbReference type="InParanoid" id="A2FZ89"/>
<evidence type="ECO:0000256" key="1">
    <source>
        <dbReference type="SAM" id="Coils"/>
    </source>
</evidence>